<reference evidence="8 9" key="1">
    <citation type="submission" date="2024-01" db="EMBL/GenBank/DDBJ databases">
        <title>Genome assemblies of Stephania.</title>
        <authorList>
            <person name="Yang L."/>
        </authorList>
    </citation>
    <scope>NUCLEOTIDE SEQUENCE [LARGE SCALE GENOMIC DNA]</scope>
    <source>
        <strain evidence="8">YNDBR</strain>
        <tissue evidence="8">Leaf</tissue>
    </source>
</reference>
<evidence type="ECO:0000256" key="1">
    <source>
        <dbReference type="ARBA" id="ARBA00007178"/>
    </source>
</evidence>
<dbReference type="PANTHER" id="PTHR31189">
    <property type="entry name" value="OS03G0336100 PROTEIN-RELATED"/>
    <property type="match status" value="1"/>
</dbReference>
<evidence type="ECO:0000256" key="5">
    <source>
        <dbReference type="RuleBase" id="RU003681"/>
    </source>
</evidence>
<gene>
    <name evidence="8" type="ORF">Syun_029790</name>
</gene>
<dbReference type="PROSITE" id="PS00305">
    <property type="entry name" value="11S_SEED_STORAGE"/>
    <property type="match status" value="1"/>
</dbReference>
<dbReference type="GO" id="GO:0045735">
    <property type="term" value="F:nutrient reservoir activity"/>
    <property type="evidence" value="ECO:0007669"/>
    <property type="project" value="UniProtKB-KW"/>
</dbReference>
<feature type="region of interest" description="Disordered" evidence="6">
    <location>
        <begin position="135"/>
        <end position="163"/>
    </location>
</feature>
<evidence type="ECO:0000313" key="9">
    <source>
        <dbReference type="Proteomes" id="UP001420932"/>
    </source>
</evidence>
<evidence type="ECO:0000256" key="6">
    <source>
        <dbReference type="SAM" id="MobiDB-lite"/>
    </source>
</evidence>
<dbReference type="EMBL" id="JBBNAF010000013">
    <property type="protein sequence ID" value="KAK9087396.1"/>
    <property type="molecule type" value="Genomic_DNA"/>
</dbReference>
<keyword evidence="9" id="KW-1185">Reference proteome</keyword>
<organism evidence="8 9">
    <name type="scientific">Stephania yunnanensis</name>
    <dbReference type="NCBI Taxonomy" id="152371"/>
    <lineage>
        <taxon>Eukaryota</taxon>
        <taxon>Viridiplantae</taxon>
        <taxon>Streptophyta</taxon>
        <taxon>Embryophyta</taxon>
        <taxon>Tracheophyta</taxon>
        <taxon>Spermatophyta</taxon>
        <taxon>Magnoliopsida</taxon>
        <taxon>Ranunculales</taxon>
        <taxon>Menispermaceae</taxon>
        <taxon>Menispermoideae</taxon>
        <taxon>Cissampelideae</taxon>
        <taxon>Stephania</taxon>
    </lineage>
</organism>
<dbReference type="InterPro" id="IPR022379">
    <property type="entry name" value="11S_seedstore_CS"/>
</dbReference>
<comment type="caution">
    <text evidence="8">The sequence shown here is derived from an EMBL/GenBank/DDBJ whole genome shotgun (WGS) entry which is preliminary data.</text>
</comment>
<protein>
    <recommendedName>
        <fullName evidence="7">Cupin type-1 domain-containing protein</fullName>
    </recommendedName>
</protein>
<evidence type="ECO:0000256" key="3">
    <source>
        <dbReference type="ARBA" id="ARBA00023129"/>
    </source>
</evidence>
<feature type="signal peptide" evidence="5">
    <location>
        <begin position="1"/>
        <end position="26"/>
    </location>
</feature>
<dbReference type="FunFam" id="2.60.120.10:FF:000073">
    <property type="entry name" value="Glycinin G1"/>
    <property type="match status" value="1"/>
</dbReference>
<keyword evidence="5" id="KW-0732">Signal</keyword>
<dbReference type="SMART" id="SM00835">
    <property type="entry name" value="Cupin_1"/>
    <property type="match status" value="2"/>
</dbReference>
<feature type="domain" description="Cupin type-1" evidence="7">
    <location>
        <begin position="50"/>
        <end position="257"/>
    </location>
</feature>
<dbReference type="AlphaFoldDB" id="A0AAP0E698"/>
<comment type="subunit">
    <text evidence="5">Hexamer; each subunit is composed of an acidic and a basic chain derived from a single precursor and linked by a disulfide bond.</text>
</comment>
<evidence type="ECO:0000313" key="8">
    <source>
        <dbReference type="EMBL" id="KAK9087396.1"/>
    </source>
</evidence>
<dbReference type="InterPro" id="IPR006045">
    <property type="entry name" value="Cupin_1"/>
</dbReference>
<accession>A0AAP0E698</accession>
<dbReference type="InterPro" id="IPR011051">
    <property type="entry name" value="RmlC_Cupin_sf"/>
</dbReference>
<dbReference type="CDD" id="cd02243">
    <property type="entry name" value="cupin_11S_legumin_C"/>
    <property type="match status" value="1"/>
</dbReference>
<keyword evidence="4 5" id="KW-1015">Disulfide bond</keyword>
<dbReference type="CDD" id="cd02242">
    <property type="entry name" value="cupin_11S_legumin_N"/>
    <property type="match status" value="1"/>
</dbReference>
<dbReference type="PANTHER" id="PTHR31189:SF54">
    <property type="entry name" value="11S GLOBULIN SEED STORAGE PROTEIN 2-LIKE"/>
    <property type="match status" value="1"/>
</dbReference>
<sequence>MDSKLSILVALGLCFAILFDADSAAAQIYGGGSGSQTRQSRYRSPQCQLQRLQAIQPNRRIDAEGGFTEIWEQYNYDQLDCAGTSVSRTTIRSNGLYLPVYSNAARLTYVVEGECVQSEVIPGCPETYQAFQQPGQQYRGSAAGEQQQQGSRADEHQKVRRLKRGDIVATPPGFVQWFYNDGNTDVVLVTLLDTANSQNQLDNQDRGFFLAGNPQRAQEPREAEQKQGAEVNYNNIFSGFADEILQEVLGTSRETVERVKGRNDYRGHIILVRHGLEMIKPLRYQEEEQQRHQFTNGFEETICTARLRENMANPARADVYNPQAGYIRNVNRLNLPVLGYLYLSAERGVLYRNAIYAPHWNLYSHSIIYATGGSARVQIVGNQQRQSLFDGQLRQGQMIVVPQNFAVTAQAGSNGFEWISFKTGNNAISQSLAGKTSVLRGLPVDMLASMYQISRQEALKIKYNRGDELAIFPSRLSSSTCNDKKSKA</sequence>
<dbReference type="Gene3D" id="2.60.120.10">
    <property type="entry name" value="Jelly Rolls"/>
    <property type="match status" value="2"/>
</dbReference>
<feature type="compositionally biased region" description="Low complexity" evidence="6">
    <location>
        <begin position="139"/>
        <end position="151"/>
    </location>
</feature>
<feature type="chain" id="PRO_5042664299" description="Cupin type-1 domain-containing protein" evidence="5">
    <location>
        <begin position="27"/>
        <end position="488"/>
    </location>
</feature>
<dbReference type="Pfam" id="PF00190">
    <property type="entry name" value="Cupin_1"/>
    <property type="match status" value="2"/>
</dbReference>
<comment type="function">
    <text evidence="5">Seed storage protein.</text>
</comment>
<evidence type="ECO:0000256" key="2">
    <source>
        <dbReference type="ARBA" id="ARBA00022761"/>
    </source>
</evidence>
<dbReference type="InterPro" id="IPR050253">
    <property type="entry name" value="Seed_Storage-Functional"/>
</dbReference>
<keyword evidence="3 5" id="KW-0708">Seed storage protein</keyword>
<proteinExistence type="inferred from homology"/>
<dbReference type="SUPFAM" id="SSF51182">
    <property type="entry name" value="RmlC-like cupins"/>
    <property type="match status" value="1"/>
</dbReference>
<keyword evidence="2 5" id="KW-0758">Storage protein</keyword>
<dbReference type="InterPro" id="IPR014710">
    <property type="entry name" value="RmlC-like_jellyroll"/>
</dbReference>
<comment type="similarity">
    <text evidence="1 5">Belongs to the 11S seed storage protein (globulins) family.</text>
</comment>
<feature type="domain" description="Cupin type-1" evidence="7">
    <location>
        <begin position="309"/>
        <end position="459"/>
    </location>
</feature>
<dbReference type="InterPro" id="IPR006044">
    <property type="entry name" value="11S_seedstore_pln"/>
</dbReference>
<dbReference type="PRINTS" id="PR00439">
    <property type="entry name" value="11SGLOBULIN"/>
</dbReference>
<dbReference type="Proteomes" id="UP001420932">
    <property type="component" value="Unassembled WGS sequence"/>
</dbReference>
<evidence type="ECO:0000259" key="7">
    <source>
        <dbReference type="SMART" id="SM00835"/>
    </source>
</evidence>
<name>A0AAP0E698_9MAGN</name>
<evidence type="ECO:0000256" key="4">
    <source>
        <dbReference type="ARBA" id="ARBA00023157"/>
    </source>
</evidence>